<name>A0A225VUX7_9STRA</name>
<accession>A0A225VUX7</accession>
<feature type="transmembrane region" description="Helical" evidence="1">
    <location>
        <begin position="231"/>
        <end position="253"/>
    </location>
</feature>
<feature type="transmembrane region" description="Helical" evidence="1">
    <location>
        <begin position="197"/>
        <end position="219"/>
    </location>
</feature>
<keyword evidence="1" id="KW-1133">Transmembrane helix</keyword>
<organism evidence="2 3">
    <name type="scientific">Phytophthora megakarya</name>
    <dbReference type="NCBI Taxonomy" id="4795"/>
    <lineage>
        <taxon>Eukaryota</taxon>
        <taxon>Sar</taxon>
        <taxon>Stramenopiles</taxon>
        <taxon>Oomycota</taxon>
        <taxon>Peronosporomycetes</taxon>
        <taxon>Peronosporales</taxon>
        <taxon>Peronosporaceae</taxon>
        <taxon>Phytophthora</taxon>
    </lineage>
</organism>
<proteinExistence type="predicted"/>
<reference evidence="3" key="1">
    <citation type="submission" date="2017-03" db="EMBL/GenBank/DDBJ databases">
        <title>Phytopthora megakarya and P. palmivora, two closely related causual agents of cacao black pod achieved similar genome size and gene model numbers by different mechanisms.</title>
        <authorList>
            <person name="Ali S."/>
            <person name="Shao J."/>
            <person name="Larry D.J."/>
            <person name="Kronmiller B."/>
            <person name="Shen D."/>
            <person name="Strem M.D."/>
            <person name="Melnick R.L."/>
            <person name="Guiltinan M.J."/>
            <person name="Tyler B.M."/>
            <person name="Meinhardt L.W."/>
            <person name="Bailey B.A."/>
        </authorList>
    </citation>
    <scope>NUCLEOTIDE SEQUENCE [LARGE SCALE GENOMIC DNA]</scope>
    <source>
        <strain evidence="3">zdho120</strain>
    </source>
</reference>
<sequence>MELAVHVLVDGAKWSLSSLTTTVPLCGWALKTYWRELCCALLGALVWTITQPLRSVSGRLLSAASSFLDKRTELGSLCFQRYHRYVNKPAVRSKPRYDHYWIMFEAFWATPLVVLEARGVHKDGFGQLLLKWLEAYHVLWCVFLPDLMEYSWKSTKKYANGWRTSSRAWCACKWAWTLAYVLLFGHFYLIVCTYELIEWLCLGWQTVATLLLVVNYYCASSAGVLQGDFSAVNLTVLLGSLAVVGIALVSHWWRWFEGTGDERSPARLVSEGYASYRKDLEEQEQAERLSEAFWRLDGGTEDVLRHPVPTVSGIRAEQRKMRAKMKAAKDSEALRGPKVGENVTCGTDGHRLGDRSEPPHAVIQVAEDIWEDQLVEEAPSAATRRSKSGTRTPLNY</sequence>
<evidence type="ECO:0000313" key="3">
    <source>
        <dbReference type="Proteomes" id="UP000198211"/>
    </source>
</evidence>
<dbReference type="OrthoDB" id="124627at2759"/>
<protein>
    <submittedName>
        <fullName evidence="2">Uncharacterized protein</fullName>
    </submittedName>
</protein>
<keyword evidence="1" id="KW-0472">Membrane</keyword>
<dbReference type="EMBL" id="NBNE01003085">
    <property type="protein sequence ID" value="OWZ08617.1"/>
    <property type="molecule type" value="Genomic_DNA"/>
</dbReference>
<dbReference type="Proteomes" id="UP000198211">
    <property type="component" value="Unassembled WGS sequence"/>
</dbReference>
<dbReference type="AlphaFoldDB" id="A0A225VUX7"/>
<evidence type="ECO:0000256" key="1">
    <source>
        <dbReference type="SAM" id="Phobius"/>
    </source>
</evidence>
<keyword evidence="1" id="KW-0812">Transmembrane</keyword>
<comment type="caution">
    <text evidence="2">The sequence shown here is derived from an EMBL/GenBank/DDBJ whole genome shotgun (WGS) entry which is preliminary data.</text>
</comment>
<keyword evidence="3" id="KW-1185">Reference proteome</keyword>
<feature type="transmembrane region" description="Helical" evidence="1">
    <location>
        <begin position="173"/>
        <end position="191"/>
    </location>
</feature>
<evidence type="ECO:0000313" key="2">
    <source>
        <dbReference type="EMBL" id="OWZ08617.1"/>
    </source>
</evidence>
<gene>
    <name evidence="2" type="ORF">PHMEG_00018806</name>
</gene>